<sequence length="155" mass="16252">MTQLSGGNGSPPSRLPHTHTVPHFRPLSYSSLAAKRPLLPGPQGLACRTSSSVVCAKHLLSFRGSELGNVLARGCPRAQPPDKDPSPESPVGSQVVTARLWPHLAVGCALRGESDPAQRGSGLRKPAPDSSHSACSFHLRLGSVSSSHHCSTSRL</sequence>
<protein>
    <submittedName>
        <fullName evidence="1">Uncharacterized protein</fullName>
    </submittedName>
</protein>
<gene>
    <name evidence="1" type="ORF">MRATA1EN22A_LOCUS27077</name>
</gene>
<reference evidence="1" key="1">
    <citation type="submission" date="2023-05" db="EMBL/GenBank/DDBJ databases">
        <authorList>
            <consortium name="ELIXIR-Norway"/>
        </authorList>
    </citation>
    <scope>NUCLEOTIDE SEQUENCE</scope>
</reference>
<accession>A0AC60A5H2</accession>
<reference evidence="1" key="2">
    <citation type="submission" date="2025-03" db="EMBL/GenBank/DDBJ databases">
        <authorList>
            <consortium name="ELIXIR-Norway"/>
            <consortium name="Elixir Norway"/>
        </authorList>
    </citation>
    <scope>NUCLEOTIDE SEQUENCE</scope>
</reference>
<name>A0AC60A5H2_RANTA</name>
<evidence type="ECO:0000313" key="2">
    <source>
        <dbReference type="Proteomes" id="UP001162501"/>
    </source>
</evidence>
<dbReference type="Proteomes" id="UP001162501">
    <property type="component" value="Chromosome 8"/>
</dbReference>
<proteinExistence type="predicted"/>
<dbReference type="EMBL" id="OX596092">
    <property type="protein sequence ID" value="CAN0560780.1"/>
    <property type="molecule type" value="Genomic_DNA"/>
</dbReference>
<organism evidence="1 2">
    <name type="scientific">Rangifer tarandus platyrhynchus</name>
    <name type="common">Svalbard reindeer</name>
    <dbReference type="NCBI Taxonomy" id="3082113"/>
    <lineage>
        <taxon>Eukaryota</taxon>
        <taxon>Metazoa</taxon>
        <taxon>Chordata</taxon>
        <taxon>Craniata</taxon>
        <taxon>Vertebrata</taxon>
        <taxon>Euteleostomi</taxon>
        <taxon>Mammalia</taxon>
        <taxon>Eutheria</taxon>
        <taxon>Laurasiatheria</taxon>
        <taxon>Artiodactyla</taxon>
        <taxon>Ruminantia</taxon>
        <taxon>Pecora</taxon>
        <taxon>Cervidae</taxon>
        <taxon>Odocoileinae</taxon>
        <taxon>Rangifer</taxon>
    </lineage>
</organism>
<evidence type="ECO:0000313" key="1">
    <source>
        <dbReference type="EMBL" id="CAN0560780.1"/>
    </source>
</evidence>